<reference evidence="16 17" key="1">
    <citation type="journal article" date="2014" name="Nat. Commun.">
        <title>Klebsormidium flaccidum genome reveals primary factors for plant terrestrial adaptation.</title>
        <authorList>
            <person name="Hori K."/>
            <person name="Maruyama F."/>
            <person name="Fujisawa T."/>
            <person name="Togashi T."/>
            <person name="Yamamoto N."/>
            <person name="Seo M."/>
            <person name="Sato S."/>
            <person name="Yamada T."/>
            <person name="Mori H."/>
            <person name="Tajima N."/>
            <person name="Moriyama T."/>
            <person name="Ikeuchi M."/>
            <person name="Watanabe M."/>
            <person name="Wada H."/>
            <person name="Kobayashi K."/>
            <person name="Saito M."/>
            <person name="Masuda T."/>
            <person name="Sasaki-Sekimoto Y."/>
            <person name="Mashiguchi K."/>
            <person name="Awai K."/>
            <person name="Shimojima M."/>
            <person name="Masuda S."/>
            <person name="Iwai M."/>
            <person name="Nobusawa T."/>
            <person name="Narise T."/>
            <person name="Kondo S."/>
            <person name="Saito H."/>
            <person name="Sato R."/>
            <person name="Murakawa M."/>
            <person name="Ihara Y."/>
            <person name="Oshima-Yamada Y."/>
            <person name="Ohtaka K."/>
            <person name="Satoh M."/>
            <person name="Sonobe K."/>
            <person name="Ishii M."/>
            <person name="Ohtani R."/>
            <person name="Kanamori-Sato M."/>
            <person name="Honoki R."/>
            <person name="Miyazaki D."/>
            <person name="Mochizuki H."/>
            <person name="Umetsu J."/>
            <person name="Higashi K."/>
            <person name="Shibata D."/>
            <person name="Kamiya Y."/>
            <person name="Sato N."/>
            <person name="Nakamura Y."/>
            <person name="Tabata S."/>
            <person name="Ida S."/>
            <person name="Kurokawa K."/>
            <person name="Ohta H."/>
        </authorList>
    </citation>
    <scope>NUCLEOTIDE SEQUENCE [LARGE SCALE GENOMIC DNA]</scope>
    <source>
        <strain evidence="16 17">NIES-2285</strain>
    </source>
</reference>
<evidence type="ECO:0000256" key="13">
    <source>
        <dbReference type="RuleBase" id="RU003903"/>
    </source>
</evidence>
<keyword evidence="17" id="KW-1185">Reference proteome</keyword>
<evidence type="ECO:0000256" key="8">
    <source>
        <dbReference type="ARBA" id="ARBA00022650"/>
    </source>
</evidence>
<dbReference type="SUPFAM" id="SSF48179">
    <property type="entry name" value="6-phosphogluconate dehydrogenase C-terminal domain-like"/>
    <property type="match status" value="1"/>
</dbReference>
<evidence type="ECO:0000256" key="9">
    <source>
        <dbReference type="ARBA" id="ARBA00022857"/>
    </source>
</evidence>
<comment type="similarity">
    <text evidence="3 13">Belongs to the pyrroline-5-carboxylate reductase family.</text>
</comment>
<name>A0A1Y1HSV0_KLENI</name>
<proteinExistence type="inferred from homology"/>
<dbReference type="NCBIfam" id="TIGR00112">
    <property type="entry name" value="proC"/>
    <property type="match status" value="1"/>
</dbReference>
<evidence type="ECO:0000256" key="11">
    <source>
        <dbReference type="ARBA" id="ARBA00050547"/>
    </source>
</evidence>
<dbReference type="PROSITE" id="PS00521">
    <property type="entry name" value="P5CR"/>
    <property type="match status" value="1"/>
</dbReference>
<gene>
    <name evidence="16" type="ORF">KFL_000650250</name>
</gene>
<dbReference type="HAMAP" id="MF_01925">
    <property type="entry name" value="P5C_reductase"/>
    <property type="match status" value="1"/>
</dbReference>
<dbReference type="InterPro" id="IPR000304">
    <property type="entry name" value="Pyrroline-COOH_reductase"/>
</dbReference>
<sequence>MSFAQACRKVSTLFQGIAIVSPATLGPHSRHTLINGGALQIADSFKANTTILSAECSKNSSYSFLAFRSGLWQGQFAPLAAKRTSVRKLSISSKIINNLIAKASPEANSEEETMAESSLDVNVGFIGAGQMAEAMARGFSKAGVVPASQQFATDPSEARREVFSSFGVTALQSNVEVAEKSDVIFLAVKPYVVKKVLEELQTTLTERHLIVSIAAGVTLEQLQAAAGKGARIVRVMPNTPCLVGETAAALSLGKHATEADGELVQKLFSAVGLVHVVPENLLDAVTGLSGSGPAYIFIAIEALADGGVAAGLPRDIALSLAAQTVKGAAEMVLQTGKHPGVLKDSVASPGGTTIAGLHELEKGGVRSTLINAVLAAAQRSKELSK</sequence>
<dbReference type="Proteomes" id="UP000054558">
    <property type="component" value="Unassembled WGS sequence"/>
</dbReference>
<keyword evidence="8 13" id="KW-0641">Proline biosynthesis</keyword>
<dbReference type="InterPro" id="IPR028939">
    <property type="entry name" value="P5C_Rdtase_cat_N"/>
</dbReference>
<protein>
    <recommendedName>
        <fullName evidence="5 13">Pyrroline-5-carboxylate reductase</fullName>
        <ecNumber evidence="4 13">1.5.1.2</ecNumber>
    </recommendedName>
</protein>
<evidence type="ECO:0000256" key="7">
    <source>
        <dbReference type="ARBA" id="ARBA00022605"/>
    </source>
</evidence>
<keyword evidence="9 13" id="KW-0521">NADP</keyword>
<keyword evidence="7 13" id="KW-0028">Amino-acid biosynthesis</keyword>
<evidence type="ECO:0000259" key="14">
    <source>
        <dbReference type="Pfam" id="PF03807"/>
    </source>
</evidence>
<evidence type="ECO:0000256" key="10">
    <source>
        <dbReference type="ARBA" id="ARBA00023002"/>
    </source>
</evidence>
<evidence type="ECO:0000256" key="12">
    <source>
        <dbReference type="ARBA" id="ARBA00052690"/>
    </source>
</evidence>
<dbReference type="InterPro" id="IPR029036">
    <property type="entry name" value="P5CR_dimer"/>
</dbReference>
<dbReference type="Pfam" id="PF14748">
    <property type="entry name" value="P5CR_dimer"/>
    <property type="match status" value="1"/>
</dbReference>
<evidence type="ECO:0000256" key="3">
    <source>
        <dbReference type="ARBA" id="ARBA00005525"/>
    </source>
</evidence>
<accession>A0A1Y1HSV0</accession>
<dbReference type="Pfam" id="PF03807">
    <property type="entry name" value="F420_oxidored"/>
    <property type="match status" value="1"/>
</dbReference>
<dbReference type="PANTHER" id="PTHR11645">
    <property type="entry name" value="PYRROLINE-5-CARBOXYLATE REDUCTASE"/>
    <property type="match status" value="1"/>
</dbReference>
<dbReference type="AlphaFoldDB" id="A0A1Y1HSV0"/>
<feature type="domain" description="Pyrroline-5-carboxylate reductase dimerisation" evidence="15">
    <location>
        <begin position="279"/>
        <end position="383"/>
    </location>
</feature>
<evidence type="ECO:0000256" key="4">
    <source>
        <dbReference type="ARBA" id="ARBA00012855"/>
    </source>
</evidence>
<dbReference type="GO" id="GO:0004735">
    <property type="term" value="F:pyrroline-5-carboxylate reductase activity"/>
    <property type="evidence" value="ECO:0000318"/>
    <property type="project" value="GO_Central"/>
</dbReference>
<comment type="catalytic activity">
    <reaction evidence="11">
        <text>L-proline + NAD(+) = (S)-1-pyrroline-5-carboxylate + NADH + 2 H(+)</text>
        <dbReference type="Rhea" id="RHEA:14105"/>
        <dbReference type="ChEBI" id="CHEBI:15378"/>
        <dbReference type="ChEBI" id="CHEBI:17388"/>
        <dbReference type="ChEBI" id="CHEBI:57540"/>
        <dbReference type="ChEBI" id="CHEBI:57945"/>
        <dbReference type="ChEBI" id="CHEBI:60039"/>
        <dbReference type="EC" id="1.5.1.2"/>
    </reaction>
</comment>
<dbReference type="FunFam" id="3.40.50.720:FF:000190">
    <property type="entry name" value="Pyrroline-5-carboxylate reductase"/>
    <property type="match status" value="1"/>
</dbReference>
<dbReference type="UniPathway" id="UPA00098">
    <property type="reaction ID" value="UER00361"/>
</dbReference>
<keyword evidence="10 13" id="KW-0560">Oxidoreductase</keyword>
<evidence type="ECO:0000259" key="15">
    <source>
        <dbReference type="Pfam" id="PF14748"/>
    </source>
</evidence>
<dbReference type="OMA" id="VWAVKPQ"/>
<dbReference type="Gene3D" id="3.40.50.720">
    <property type="entry name" value="NAD(P)-binding Rossmann-like Domain"/>
    <property type="match status" value="1"/>
</dbReference>
<dbReference type="FunFam" id="1.10.3730.10:FF:000001">
    <property type="entry name" value="Pyrroline-5-carboxylate reductase"/>
    <property type="match status" value="1"/>
</dbReference>
<dbReference type="SUPFAM" id="SSF51735">
    <property type="entry name" value="NAD(P)-binding Rossmann-fold domains"/>
    <property type="match status" value="1"/>
</dbReference>
<dbReference type="PANTHER" id="PTHR11645:SF0">
    <property type="entry name" value="PYRROLINE-5-CARBOXYLATE REDUCTASE 3"/>
    <property type="match status" value="1"/>
</dbReference>
<evidence type="ECO:0000313" key="16">
    <source>
        <dbReference type="EMBL" id="GAQ80892.1"/>
    </source>
</evidence>
<evidence type="ECO:0000256" key="6">
    <source>
        <dbReference type="ARBA" id="ARBA00022490"/>
    </source>
</evidence>
<comment type="pathway">
    <text evidence="2 13">Amino-acid biosynthesis; L-proline biosynthesis; L-proline from L-glutamate 5-semialdehyde: step 1/1.</text>
</comment>
<evidence type="ECO:0000313" key="17">
    <source>
        <dbReference type="Proteomes" id="UP000054558"/>
    </source>
</evidence>
<dbReference type="EC" id="1.5.1.2" evidence="4 13"/>
<dbReference type="STRING" id="105231.A0A1Y1HSV0"/>
<dbReference type="OrthoDB" id="10263291at2759"/>
<evidence type="ECO:0000256" key="5">
    <source>
        <dbReference type="ARBA" id="ARBA00021413"/>
    </source>
</evidence>
<evidence type="ECO:0000256" key="2">
    <source>
        <dbReference type="ARBA" id="ARBA00005205"/>
    </source>
</evidence>
<keyword evidence="6" id="KW-0963">Cytoplasm</keyword>
<dbReference type="GO" id="GO:0055129">
    <property type="term" value="P:L-proline biosynthetic process"/>
    <property type="evidence" value="ECO:0000318"/>
    <property type="project" value="GO_Central"/>
</dbReference>
<evidence type="ECO:0000256" key="1">
    <source>
        <dbReference type="ARBA" id="ARBA00004496"/>
    </source>
</evidence>
<feature type="domain" description="Pyrroline-5-carboxylate reductase catalytic N-terminal" evidence="14">
    <location>
        <begin position="123"/>
        <end position="216"/>
    </location>
</feature>
<comment type="subcellular location">
    <subcellularLocation>
        <location evidence="1">Cytoplasm</location>
    </subcellularLocation>
</comment>
<dbReference type="InterPro" id="IPR036291">
    <property type="entry name" value="NAD(P)-bd_dom_sf"/>
</dbReference>
<dbReference type="InterPro" id="IPR053790">
    <property type="entry name" value="P5CR-like_CS"/>
</dbReference>
<dbReference type="InterPro" id="IPR008927">
    <property type="entry name" value="6-PGluconate_DH-like_C_sf"/>
</dbReference>
<organism evidence="16 17">
    <name type="scientific">Klebsormidium nitens</name>
    <name type="common">Green alga</name>
    <name type="synonym">Ulothrix nitens</name>
    <dbReference type="NCBI Taxonomy" id="105231"/>
    <lineage>
        <taxon>Eukaryota</taxon>
        <taxon>Viridiplantae</taxon>
        <taxon>Streptophyta</taxon>
        <taxon>Klebsormidiophyceae</taxon>
        <taxon>Klebsormidiales</taxon>
        <taxon>Klebsormidiaceae</taxon>
        <taxon>Klebsormidium</taxon>
    </lineage>
</organism>
<dbReference type="Gene3D" id="1.10.3730.10">
    <property type="entry name" value="ProC C-terminal domain-like"/>
    <property type="match status" value="1"/>
</dbReference>
<comment type="catalytic activity">
    <reaction evidence="12 13">
        <text>L-proline + NADP(+) = (S)-1-pyrroline-5-carboxylate + NADPH + 2 H(+)</text>
        <dbReference type="Rhea" id="RHEA:14109"/>
        <dbReference type="ChEBI" id="CHEBI:15378"/>
        <dbReference type="ChEBI" id="CHEBI:17388"/>
        <dbReference type="ChEBI" id="CHEBI:57783"/>
        <dbReference type="ChEBI" id="CHEBI:58349"/>
        <dbReference type="ChEBI" id="CHEBI:60039"/>
        <dbReference type="EC" id="1.5.1.2"/>
    </reaction>
</comment>
<dbReference type="EMBL" id="DF237014">
    <property type="protein sequence ID" value="GAQ80892.1"/>
    <property type="molecule type" value="Genomic_DNA"/>
</dbReference>
<dbReference type="GO" id="GO:0005737">
    <property type="term" value="C:cytoplasm"/>
    <property type="evidence" value="ECO:0007669"/>
    <property type="project" value="UniProtKB-SubCell"/>
</dbReference>